<dbReference type="Proteomes" id="UP000320582">
    <property type="component" value="Unassembled WGS sequence"/>
</dbReference>
<reference evidence="1 2" key="1">
    <citation type="submission" date="2019-06" db="EMBL/GenBank/DDBJ databases">
        <title>Genomic Encyclopedia of Archaeal and Bacterial Type Strains, Phase II (KMG-II): from individual species to whole genera.</title>
        <authorList>
            <person name="Goeker M."/>
        </authorList>
    </citation>
    <scope>NUCLEOTIDE SEQUENCE [LARGE SCALE GENOMIC DNA]</scope>
    <source>
        <strain evidence="1 2">DSM 18423</strain>
    </source>
</reference>
<comment type="caution">
    <text evidence="1">The sequence shown here is derived from an EMBL/GenBank/DDBJ whole genome shotgun (WGS) entry which is preliminary data.</text>
</comment>
<name>A0A543KIH4_9RHOB</name>
<dbReference type="OrthoDB" id="7916272at2"/>
<dbReference type="AlphaFoldDB" id="A0A543KIH4"/>
<sequence>MFDPLVNRTLSPAGPATDIIPITPDDAADLPVMAMSVFVETGGALCFVTRRGETRTVLLDDQTLLPVVVRRVLATGTTATGVHALVVI</sequence>
<proteinExistence type="predicted"/>
<keyword evidence="2" id="KW-1185">Reference proteome</keyword>
<evidence type="ECO:0000313" key="1">
    <source>
        <dbReference type="EMBL" id="TQM94864.1"/>
    </source>
</evidence>
<accession>A0A543KIH4</accession>
<evidence type="ECO:0000313" key="2">
    <source>
        <dbReference type="Proteomes" id="UP000320582"/>
    </source>
</evidence>
<dbReference type="RefSeq" id="WP_142083936.1">
    <property type="nucleotide sequence ID" value="NZ_VFPT01000001.1"/>
</dbReference>
<dbReference type="EMBL" id="VFPT01000001">
    <property type="protein sequence ID" value="TQM94864.1"/>
    <property type="molecule type" value="Genomic_DNA"/>
</dbReference>
<organism evidence="1 2">
    <name type="scientific">Roseinatronobacter monicus</name>
    <dbReference type="NCBI Taxonomy" id="393481"/>
    <lineage>
        <taxon>Bacteria</taxon>
        <taxon>Pseudomonadati</taxon>
        <taxon>Pseudomonadota</taxon>
        <taxon>Alphaproteobacteria</taxon>
        <taxon>Rhodobacterales</taxon>
        <taxon>Paracoccaceae</taxon>
        <taxon>Roseinatronobacter</taxon>
    </lineage>
</organism>
<protein>
    <submittedName>
        <fullName evidence="1">Uncharacterized protein</fullName>
    </submittedName>
</protein>
<gene>
    <name evidence="1" type="ORF">BD293_3554</name>
</gene>